<dbReference type="EMBL" id="CP159510">
    <property type="protein sequence ID" value="XCJ18193.1"/>
    <property type="molecule type" value="Genomic_DNA"/>
</dbReference>
<dbReference type="RefSeq" id="WP_129930062.1">
    <property type="nucleotide sequence ID" value="NZ_CP159510.1"/>
</dbReference>
<evidence type="ECO:0000256" key="3">
    <source>
        <dbReference type="ARBA" id="ARBA00022578"/>
    </source>
</evidence>
<accession>A0AAU8IIL4</accession>
<dbReference type="NCBIfam" id="NF040570">
    <property type="entry name" value="guided_TnpB"/>
    <property type="match status" value="1"/>
</dbReference>
<sequence>MNIGLSLKLKLKVTSDQAERLKTLMMIYRNACNEVSHYYFDHHFRLNQVQLHDRLYNKLRRDYALKSQAAQSVLLTVLARYRSVRTQLSHERVQNGWKLNTNGNPLLDTKGHPIPVFTCKTLDHLWKPIQFARPQADLVFNRDYSFLSDGTLSLNTMGKRIKVSYSTKGFKQYLNQDWKLGTAKLVQRRGKFFLHIGATKEVPDFETQNVKHVAGLDRGLRFLVTGYDEKGKTLFINGKEIMHTRSKYKKLRGQLQAKGTYSAKRRLRKIGQREKRWMADINHQISKALVAHYGANTLFTLEDLTGVRFATEKVSKDRRYEQVSWAFYQLEQFLTYKARLNQSEVIKVDAHYTSQRCPKCGKINKDHRRHETHEYVCENCGTRSNDDRIGAMNIQLLGTQYVSGVAAPHFEKD</sequence>
<evidence type="ECO:0000313" key="8">
    <source>
        <dbReference type="EMBL" id="XCJ18193.1"/>
    </source>
</evidence>
<keyword evidence="5" id="KW-0233">DNA recombination</keyword>
<reference evidence="8" key="1">
    <citation type="submission" date="2024-06" db="EMBL/GenBank/DDBJ databases">
        <authorList>
            <person name="Fan A."/>
            <person name="Zhang F.Y."/>
            <person name="Zhang L."/>
        </authorList>
    </citation>
    <scope>NUCLEOTIDE SEQUENCE</scope>
    <source>
        <strain evidence="8">Y61</strain>
    </source>
</reference>
<evidence type="ECO:0000256" key="4">
    <source>
        <dbReference type="ARBA" id="ARBA00023125"/>
    </source>
</evidence>
<feature type="domain" description="Probable transposase IS891/IS1136/IS1341" evidence="6">
    <location>
        <begin position="205"/>
        <end position="300"/>
    </location>
</feature>
<protein>
    <submittedName>
        <fullName evidence="8">Transposase</fullName>
    </submittedName>
</protein>
<gene>
    <name evidence="8" type="ORF">ABNN70_07065</name>
</gene>
<dbReference type="InterPro" id="IPR001959">
    <property type="entry name" value="Transposase"/>
</dbReference>
<comment type="similarity">
    <text evidence="1">In the C-terminal section; belongs to the transposase 35 family.</text>
</comment>
<proteinExistence type="inferred from homology"/>
<dbReference type="InterPro" id="IPR051399">
    <property type="entry name" value="RNA-guided_DNA_endo/Transpos"/>
</dbReference>
<dbReference type="Pfam" id="PF07282">
    <property type="entry name" value="Cas12f1-like_TNB"/>
    <property type="match status" value="1"/>
</dbReference>
<dbReference type="GO" id="GO:0006310">
    <property type="term" value="P:DNA recombination"/>
    <property type="evidence" value="ECO:0007669"/>
    <property type="project" value="UniProtKB-KW"/>
</dbReference>
<comment type="similarity">
    <text evidence="2">In the N-terminal section; belongs to the transposase 2 family.</text>
</comment>
<evidence type="ECO:0000259" key="7">
    <source>
        <dbReference type="Pfam" id="PF07282"/>
    </source>
</evidence>
<dbReference type="Pfam" id="PF01385">
    <property type="entry name" value="OrfB_IS605"/>
    <property type="match status" value="1"/>
</dbReference>
<dbReference type="GO" id="GO:0003677">
    <property type="term" value="F:DNA binding"/>
    <property type="evidence" value="ECO:0007669"/>
    <property type="project" value="UniProtKB-KW"/>
</dbReference>
<name>A0AAU8IIL4_9BACL</name>
<keyword evidence="3" id="KW-0815">Transposition</keyword>
<dbReference type="GO" id="GO:0032196">
    <property type="term" value="P:transposition"/>
    <property type="evidence" value="ECO:0007669"/>
    <property type="project" value="UniProtKB-KW"/>
</dbReference>
<evidence type="ECO:0000256" key="5">
    <source>
        <dbReference type="ARBA" id="ARBA00023172"/>
    </source>
</evidence>
<dbReference type="PANTHER" id="PTHR30405:SF11">
    <property type="entry name" value="RNA-GUIDED DNA ENDONUCLEASE RV2885C-RELATED"/>
    <property type="match status" value="1"/>
</dbReference>
<keyword evidence="4" id="KW-0238">DNA-binding</keyword>
<evidence type="ECO:0000259" key="6">
    <source>
        <dbReference type="Pfam" id="PF01385"/>
    </source>
</evidence>
<dbReference type="InterPro" id="IPR010095">
    <property type="entry name" value="Cas12f1-like_TNB"/>
</dbReference>
<evidence type="ECO:0000256" key="2">
    <source>
        <dbReference type="ARBA" id="ARBA00011044"/>
    </source>
</evidence>
<organism evidence="8">
    <name type="scientific">Sporolactobacillus sp. Y61</name>
    <dbReference type="NCBI Taxonomy" id="3160863"/>
    <lineage>
        <taxon>Bacteria</taxon>
        <taxon>Bacillati</taxon>
        <taxon>Bacillota</taxon>
        <taxon>Bacilli</taxon>
        <taxon>Bacillales</taxon>
        <taxon>Sporolactobacillaceae</taxon>
        <taxon>Sporolactobacillus</taxon>
    </lineage>
</organism>
<dbReference type="AlphaFoldDB" id="A0AAU8IIL4"/>
<evidence type="ECO:0000256" key="1">
    <source>
        <dbReference type="ARBA" id="ARBA00008761"/>
    </source>
</evidence>
<dbReference type="PANTHER" id="PTHR30405">
    <property type="entry name" value="TRANSPOSASE"/>
    <property type="match status" value="1"/>
</dbReference>
<feature type="domain" description="Cas12f1-like TNB" evidence="7">
    <location>
        <begin position="327"/>
        <end position="394"/>
    </location>
</feature>
<dbReference type="NCBIfam" id="TIGR01766">
    <property type="entry name" value="IS200/IS605 family accessory protein TnpB-like domain"/>
    <property type="match status" value="1"/>
</dbReference>